<name>A0A517N6B3_9BACT</name>
<evidence type="ECO:0000313" key="3">
    <source>
        <dbReference type="EMBL" id="QDT02673.1"/>
    </source>
</evidence>
<sequence length="284" mass="30213">MNDPDQPQHPSDQADHGPTDELPTQDSASESTPDDHQIDDADDAMTLDPPGSIAVIGAGPLGIEAALYGRFMGYDVTIIEAVDVASSFRQMGDQPLPMLPDRSLSPLAISALQAQDVDSIQTLPMTYDQWIQQGLMPLLETDLLRGRLRCPATVTKIETVDVVADEPDEDISDIPPDFRLTLRSEDGEVETLDVEAVILATGNPATPDGSDGSDGSGGSGGADANGGIQLGFELPVPYLFQIGESMADQELSELTFFTGLKEIVAGYAALAGRADLDLYRPKRS</sequence>
<dbReference type="GO" id="GO:0016491">
    <property type="term" value="F:oxidoreductase activity"/>
    <property type="evidence" value="ECO:0007669"/>
    <property type="project" value="InterPro"/>
</dbReference>
<protein>
    <submittedName>
        <fullName evidence="3">Dihydrolipoamide dehydrogenase</fullName>
    </submittedName>
</protein>
<dbReference type="SUPFAM" id="SSF51905">
    <property type="entry name" value="FAD/NAD(P)-binding domain"/>
    <property type="match status" value="1"/>
</dbReference>
<feature type="region of interest" description="Disordered" evidence="1">
    <location>
        <begin position="201"/>
        <end position="226"/>
    </location>
</feature>
<dbReference type="RefSeq" id="WP_246146534.1">
    <property type="nucleotide sequence ID" value="NZ_CP036525.1"/>
</dbReference>
<gene>
    <name evidence="3" type="ORF">K227x_10510</name>
</gene>
<organism evidence="3 4">
    <name type="scientific">Rubripirellula lacrimiformis</name>
    <dbReference type="NCBI Taxonomy" id="1930273"/>
    <lineage>
        <taxon>Bacteria</taxon>
        <taxon>Pseudomonadati</taxon>
        <taxon>Planctomycetota</taxon>
        <taxon>Planctomycetia</taxon>
        <taxon>Pirellulales</taxon>
        <taxon>Pirellulaceae</taxon>
        <taxon>Rubripirellula</taxon>
    </lineage>
</organism>
<dbReference type="InterPro" id="IPR023753">
    <property type="entry name" value="FAD/NAD-binding_dom"/>
</dbReference>
<dbReference type="Gene3D" id="3.50.50.60">
    <property type="entry name" value="FAD/NAD(P)-binding domain"/>
    <property type="match status" value="1"/>
</dbReference>
<dbReference type="Proteomes" id="UP000318538">
    <property type="component" value="Chromosome"/>
</dbReference>
<feature type="compositionally biased region" description="Polar residues" evidence="1">
    <location>
        <begin position="22"/>
        <end position="31"/>
    </location>
</feature>
<feature type="compositionally biased region" description="Gly residues" evidence="1">
    <location>
        <begin position="212"/>
        <end position="224"/>
    </location>
</feature>
<reference evidence="3 4" key="1">
    <citation type="submission" date="2019-02" db="EMBL/GenBank/DDBJ databases">
        <title>Deep-cultivation of Planctomycetes and their phenomic and genomic characterization uncovers novel biology.</title>
        <authorList>
            <person name="Wiegand S."/>
            <person name="Jogler M."/>
            <person name="Boedeker C."/>
            <person name="Pinto D."/>
            <person name="Vollmers J."/>
            <person name="Rivas-Marin E."/>
            <person name="Kohn T."/>
            <person name="Peeters S.H."/>
            <person name="Heuer A."/>
            <person name="Rast P."/>
            <person name="Oberbeckmann S."/>
            <person name="Bunk B."/>
            <person name="Jeske O."/>
            <person name="Meyerdierks A."/>
            <person name="Storesund J.E."/>
            <person name="Kallscheuer N."/>
            <person name="Luecker S."/>
            <person name="Lage O.M."/>
            <person name="Pohl T."/>
            <person name="Merkel B.J."/>
            <person name="Hornburger P."/>
            <person name="Mueller R.-W."/>
            <person name="Bruemmer F."/>
            <person name="Labrenz M."/>
            <person name="Spormann A.M."/>
            <person name="Op den Camp H."/>
            <person name="Overmann J."/>
            <person name="Amann R."/>
            <person name="Jetten M.S.M."/>
            <person name="Mascher T."/>
            <person name="Medema M.H."/>
            <person name="Devos D.P."/>
            <person name="Kaster A.-K."/>
            <person name="Ovreas L."/>
            <person name="Rohde M."/>
            <person name="Galperin M.Y."/>
            <person name="Jogler C."/>
        </authorList>
    </citation>
    <scope>NUCLEOTIDE SEQUENCE [LARGE SCALE GENOMIC DNA]</scope>
    <source>
        <strain evidence="3 4">K22_7</strain>
    </source>
</reference>
<evidence type="ECO:0000313" key="4">
    <source>
        <dbReference type="Proteomes" id="UP000318538"/>
    </source>
</evidence>
<dbReference type="AlphaFoldDB" id="A0A517N6B3"/>
<proteinExistence type="predicted"/>
<keyword evidence="4" id="KW-1185">Reference proteome</keyword>
<dbReference type="EMBL" id="CP036525">
    <property type="protein sequence ID" value="QDT02673.1"/>
    <property type="molecule type" value="Genomic_DNA"/>
</dbReference>
<accession>A0A517N6B3</accession>
<dbReference type="InterPro" id="IPR036188">
    <property type="entry name" value="FAD/NAD-bd_sf"/>
</dbReference>
<dbReference type="Pfam" id="PF07992">
    <property type="entry name" value="Pyr_redox_2"/>
    <property type="match status" value="1"/>
</dbReference>
<feature type="region of interest" description="Disordered" evidence="1">
    <location>
        <begin position="1"/>
        <end position="47"/>
    </location>
</feature>
<feature type="domain" description="FAD/NAD(P)-binding" evidence="2">
    <location>
        <begin position="36"/>
        <end position="85"/>
    </location>
</feature>
<evidence type="ECO:0000259" key="2">
    <source>
        <dbReference type="Pfam" id="PF07992"/>
    </source>
</evidence>
<evidence type="ECO:0000256" key="1">
    <source>
        <dbReference type="SAM" id="MobiDB-lite"/>
    </source>
</evidence>
<dbReference type="KEGG" id="rlc:K227x_10510"/>